<dbReference type="RefSeq" id="WP_089248852.1">
    <property type="nucleotide sequence ID" value="NZ_FZPH01000005.1"/>
</dbReference>
<dbReference type="Pfam" id="PF11706">
    <property type="entry name" value="zf-CGNR"/>
    <property type="match status" value="1"/>
</dbReference>
<dbReference type="Gene3D" id="1.10.3300.10">
    <property type="entry name" value="Jann2411-like domain"/>
    <property type="match status" value="1"/>
</dbReference>
<evidence type="ECO:0000259" key="1">
    <source>
        <dbReference type="Pfam" id="PF11706"/>
    </source>
</evidence>
<keyword evidence="3" id="KW-1185">Reference proteome</keyword>
<name>A0A239M3N2_9ACTN</name>
<dbReference type="AlphaFoldDB" id="A0A239M3N2"/>
<reference evidence="2 3" key="1">
    <citation type="submission" date="2017-06" db="EMBL/GenBank/DDBJ databases">
        <authorList>
            <person name="Kim H.J."/>
            <person name="Triplett B.A."/>
        </authorList>
    </citation>
    <scope>NUCLEOTIDE SEQUENCE [LARGE SCALE GENOMIC DNA]</scope>
    <source>
        <strain evidence="2 3">CGMCC 4.5593</strain>
    </source>
</reference>
<protein>
    <submittedName>
        <fullName evidence="2">CGNR zinc finger domain-containing protein</fullName>
    </submittedName>
</protein>
<dbReference type="PANTHER" id="PTHR35525">
    <property type="entry name" value="BLL6575 PROTEIN"/>
    <property type="match status" value="1"/>
</dbReference>
<sequence length="164" mass="17371">MENCPPVVCEASDLVLSFVNAESLDEWLPGAAPSDVAAATELRDSLVVLLREHSGCALDEGAVAAAEGHLRQVATRYPLVAVVGADACGLEPVHGGPFGTFARVLGAVTDLAYRGAWPRTKVCKNDTCHTGFFDKTRNTSGLYCSPACSSQASMRAYRNRRKAA</sequence>
<dbReference type="InterPro" id="IPR010852">
    <property type="entry name" value="ABATE"/>
</dbReference>
<gene>
    <name evidence="2" type="ORF">SAMN05421812_10593</name>
</gene>
<dbReference type="PANTHER" id="PTHR35525:SF3">
    <property type="entry name" value="BLL6575 PROTEIN"/>
    <property type="match status" value="1"/>
</dbReference>
<accession>A0A239M3N2</accession>
<dbReference type="SUPFAM" id="SSF160904">
    <property type="entry name" value="Jann2411-like"/>
    <property type="match status" value="1"/>
</dbReference>
<feature type="domain" description="Zinc finger CGNR" evidence="1">
    <location>
        <begin position="119"/>
        <end position="161"/>
    </location>
</feature>
<proteinExistence type="predicted"/>
<dbReference type="InterPro" id="IPR023286">
    <property type="entry name" value="ABATE_dom_sf"/>
</dbReference>
<dbReference type="InterPro" id="IPR021005">
    <property type="entry name" value="Znf_CGNR"/>
</dbReference>
<dbReference type="Proteomes" id="UP000198362">
    <property type="component" value="Unassembled WGS sequence"/>
</dbReference>
<organism evidence="2 3">
    <name type="scientific">Asanoa hainanensis</name>
    <dbReference type="NCBI Taxonomy" id="560556"/>
    <lineage>
        <taxon>Bacteria</taxon>
        <taxon>Bacillati</taxon>
        <taxon>Actinomycetota</taxon>
        <taxon>Actinomycetes</taxon>
        <taxon>Micromonosporales</taxon>
        <taxon>Micromonosporaceae</taxon>
        <taxon>Asanoa</taxon>
    </lineage>
</organism>
<evidence type="ECO:0000313" key="3">
    <source>
        <dbReference type="Proteomes" id="UP000198362"/>
    </source>
</evidence>
<evidence type="ECO:0000313" key="2">
    <source>
        <dbReference type="EMBL" id="SNT37245.1"/>
    </source>
</evidence>
<dbReference type="EMBL" id="FZPH01000005">
    <property type="protein sequence ID" value="SNT37245.1"/>
    <property type="molecule type" value="Genomic_DNA"/>
</dbReference>
<dbReference type="OrthoDB" id="123307at2"/>